<dbReference type="InterPro" id="IPR012337">
    <property type="entry name" value="RNaseH-like_sf"/>
</dbReference>
<name>A0ABS5WBQ9_9FLAO</name>
<dbReference type="EMBL" id="JACATN010000002">
    <property type="protein sequence ID" value="MBT2160836.1"/>
    <property type="molecule type" value="Genomic_DNA"/>
</dbReference>
<dbReference type="Gene3D" id="3.30.420.10">
    <property type="entry name" value="Ribonuclease H-like superfamily/Ribonuclease H"/>
    <property type="match status" value="1"/>
</dbReference>
<dbReference type="InterPro" id="IPR013520">
    <property type="entry name" value="Ribonucl_H"/>
</dbReference>
<dbReference type="PANTHER" id="PTHR30562:SF1">
    <property type="entry name" value="UVRABC SYSTEM PROTEIN C"/>
    <property type="match status" value="1"/>
</dbReference>
<gene>
    <name evidence="2" type="ORF">HW347_06140</name>
</gene>
<dbReference type="CDD" id="cd10434">
    <property type="entry name" value="GIY-YIG_UvrC_Cho"/>
    <property type="match status" value="1"/>
</dbReference>
<dbReference type="PROSITE" id="PS50164">
    <property type="entry name" value="GIY_YIG"/>
    <property type="match status" value="1"/>
</dbReference>
<dbReference type="Proteomes" id="UP000740413">
    <property type="component" value="Unassembled WGS sequence"/>
</dbReference>
<dbReference type="SMART" id="SM00479">
    <property type="entry name" value="EXOIII"/>
    <property type="match status" value="1"/>
</dbReference>
<protein>
    <submittedName>
        <fullName evidence="2">GIY-YIG nuclease family protein</fullName>
    </submittedName>
</protein>
<dbReference type="InterPro" id="IPR035901">
    <property type="entry name" value="GIY-YIG_endonuc_sf"/>
</dbReference>
<dbReference type="Gene3D" id="3.40.1440.10">
    <property type="entry name" value="GIY-YIG endonuclease"/>
    <property type="match status" value="1"/>
</dbReference>
<keyword evidence="3" id="KW-1185">Reference proteome</keyword>
<feature type="domain" description="GIY-YIG" evidence="1">
    <location>
        <begin position="195"/>
        <end position="271"/>
    </location>
</feature>
<dbReference type="Pfam" id="PF00929">
    <property type="entry name" value="RNase_T"/>
    <property type="match status" value="1"/>
</dbReference>
<dbReference type="SUPFAM" id="SSF53098">
    <property type="entry name" value="Ribonuclease H-like"/>
    <property type="match status" value="1"/>
</dbReference>
<dbReference type="SUPFAM" id="SSF82771">
    <property type="entry name" value="GIY-YIG endonuclease"/>
    <property type="match status" value="1"/>
</dbReference>
<organism evidence="2 3">
    <name type="scientific">Zobellia barbeyronii</name>
    <dbReference type="NCBI Taxonomy" id="2748009"/>
    <lineage>
        <taxon>Bacteria</taxon>
        <taxon>Pseudomonadati</taxon>
        <taxon>Bacteroidota</taxon>
        <taxon>Flavobacteriia</taxon>
        <taxon>Flavobacteriales</taxon>
        <taxon>Flavobacteriaceae</taxon>
        <taxon>Zobellia</taxon>
    </lineage>
</organism>
<evidence type="ECO:0000313" key="3">
    <source>
        <dbReference type="Proteomes" id="UP000740413"/>
    </source>
</evidence>
<dbReference type="InterPro" id="IPR050066">
    <property type="entry name" value="UvrABC_protein_C"/>
</dbReference>
<dbReference type="InterPro" id="IPR047296">
    <property type="entry name" value="GIY-YIG_UvrC_Cho"/>
</dbReference>
<dbReference type="InterPro" id="IPR000305">
    <property type="entry name" value="GIY-YIG_endonuc"/>
</dbReference>
<dbReference type="SMART" id="SM00465">
    <property type="entry name" value="GIYc"/>
    <property type="match status" value="1"/>
</dbReference>
<dbReference type="CDD" id="cd06127">
    <property type="entry name" value="DEDDh"/>
    <property type="match status" value="1"/>
</dbReference>
<comment type="caution">
    <text evidence="2">The sequence shown here is derived from an EMBL/GenBank/DDBJ whole genome shotgun (WGS) entry which is preliminary data.</text>
</comment>
<dbReference type="Pfam" id="PF01541">
    <property type="entry name" value="GIY-YIG"/>
    <property type="match status" value="1"/>
</dbReference>
<dbReference type="InterPro" id="IPR036397">
    <property type="entry name" value="RNaseH_sf"/>
</dbReference>
<proteinExistence type="predicted"/>
<accession>A0ABS5WBQ9</accession>
<dbReference type="RefSeq" id="WP_214611039.1">
    <property type="nucleotide sequence ID" value="NZ_JACATN010000002.1"/>
</dbReference>
<sequence length="460" mass="53324">MSHQSYAIVAVNTVAVTEHFHRLIEICVIRITNQMEVERFTSLLNPQMHIGTELTEVTGLDNETVQFEPVFREIAEEILRLLEGTILVSFSDLAYRVLRSEFKKIGYKFVHPTLYISKLINERFPEESMDLRGLSEHFSIPVNDLNRCDGMATWTAAWLDKLVLNSNQNENHAVEYYDRRMLYQQRERELNSLERKPGVYYFKDSNDAIIYVGKAVRLRDRVKSHFNSKLEREYTLCEETADIDFVYTGSNLIAELLESDEINLHHPKYNIAQKKPTAPFIIASKENKKGYLQLSIVRKDFPDSVNEVYYNRNSVAEKLMEVCKEYNLCPKFSGFHRIQGKCNHEKISDCPSACMGEEDPENYNARVKTALKFLESNLNNFAIKLKGRKEGEMGFVLVRDGVYAGFGFVGMNDQIASPEDFENYLVHKTHSYHTTRIIDTFIRKPQNKSKIIYLDSDVLV</sequence>
<evidence type="ECO:0000313" key="2">
    <source>
        <dbReference type="EMBL" id="MBT2160836.1"/>
    </source>
</evidence>
<reference evidence="3" key="2">
    <citation type="submission" date="2023-07" db="EMBL/GenBank/DDBJ databases">
        <title>Zobellia barbeyronii sp. nov., a new marine flavobacterium, isolated from green and red algae.</title>
        <authorList>
            <person name="Nedashkovskaya O.I."/>
            <person name="Otstavnykh N."/>
            <person name="Zhukova N."/>
            <person name="Guzev K."/>
            <person name="Chausova V."/>
            <person name="Tekutyeva L."/>
            <person name="Mikhailov V."/>
            <person name="Isaeva M."/>
        </authorList>
    </citation>
    <scope>NUCLEOTIDE SEQUENCE [LARGE SCALE GENOMIC DNA]</scope>
    <source>
        <strain evidence="3">KMM 6746</strain>
    </source>
</reference>
<evidence type="ECO:0000259" key="1">
    <source>
        <dbReference type="PROSITE" id="PS50164"/>
    </source>
</evidence>
<reference evidence="2 3" key="1">
    <citation type="submission" date="2020-06" db="EMBL/GenBank/DDBJ databases">
        <authorList>
            <person name="Isaeva M.P."/>
            <person name="Chernysheva N.Y."/>
        </authorList>
    </citation>
    <scope>NUCLEOTIDE SEQUENCE [LARGE SCALE GENOMIC DNA]</scope>
    <source>
        <strain evidence="2 3">KMM 6746</strain>
    </source>
</reference>
<dbReference type="PANTHER" id="PTHR30562">
    <property type="entry name" value="UVRC/OXIDOREDUCTASE"/>
    <property type="match status" value="1"/>
</dbReference>